<evidence type="ECO:0000313" key="2">
    <source>
        <dbReference type="Proteomes" id="UP000467840"/>
    </source>
</evidence>
<dbReference type="EMBL" id="JAAGAX010000011">
    <property type="protein sequence ID" value="KAF2298559.1"/>
    <property type="molecule type" value="Genomic_DNA"/>
</dbReference>
<name>A0A6A6LG40_HEVBR</name>
<sequence length="171" mass="19042">MMERLDWTIGNGDWRLGYPDGSFFRFQATWMTQDKFRDMVHDNWRPNSSFMSVKSALWTDVIPGGERFNAGARGSLSSGETGEDALIGLSSPLSSVEVHKALFGMQPWKAPGLDGFHTSFHQRYWDIISDAICSEVCRVIGGVDIDSGMAYFAQFDSQSPSFGLFVPVSSH</sequence>
<reference evidence="1 2" key="1">
    <citation type="journal article" date="2020" name="Mol. Plant">
        <title>The Chromosome-Based Rubber Tree Genome Provides New Insights into Spurge Genome Evolution and Rubber Biosynthesis.</title>
        <authorList>
            <person name="Liu J."/>
            <person name="Shi C."/>
            <person name="Shi C.C."/>
            <person name="Li W."/>
            <person name="Zhang Q.J."/>
            <person name="Zhang Y."/>
            <person name="Li K."/>
            <person name="Lu H.F."/>
            <person name="Shi C."/>
            <person name="Zhu S.T."/>
            <person name="Xiao Z.Y."/>
            <person name="Nan H."/>
            <person name="Yue Y."/>
            <person name="Zhu X.G."/>
            <person name="Wu Y."/>
            <person name="Hong X.N."/>
            <person name="Fan G.Y."/>
            <person name="Tong Y."/>
            <person name="Zhang D."/>
            <person name="Mao C.L."/>
            <person name="Liu Y.L."/>
            <person name="Hao S.J."/>
            <person name="Liu W.Q."/>
            <person name="Lv M.Q."/>
            <person name="Zhang H.B."/>
            <person name="Liu Y."/>
            <person name="Hu-Tang G.R."/>
            <person name="Wang J.P."/>
            <person name="Wang J.H."/>
            <person name="Sun Y.H."/>
            <person name="Ni S.B."/>
            <person name="Chen W.B."/>
            <person name="Zhang X.C."/>
            <person name="Jiao Y.N."/>
            <person name="Eichler E.E."/>
            <person name="Li G.H."/>
            <person name="Liu X."/>
            <person name="Gao L.Z."/>
        </authorList>
    </citation>
    <scope>NUCLEOTIDE SEQUENCE [LARGE SCALE GENOMIC DNA]</scope>
    <source>
        <strain evidence="2">cv. GT1</strain>
        <tissue evidence="1">Leaf</tissue>
    </source>
</reference>
<accession>A0A6A6LG40</accession>
<protein>
    <submittedName>
        <fullName evidence="1">Uncharacterized protein</fullName>
    </submittedName>
</protein>
<comment type="caution">
    <text evidence="1">The sequence shown here is derived from an EMBL/GenBank/DDBJ whole genome shotgun (WGS) entry which is preliminary data.</text>
</comment>
<evidence type="ECO:0000313" key="1">
    <source>
        <dbReference type="EMBL" id="KAF2298559.1"/>
    </source>
</evidence>
<proteinExistence type="predicted"/>
<dbReference type="AlphaFoldDB" id="A0A6A6LG40"/>
<gene>
    <name evidence="1" type="ORF">GH714_024116</name>
</gene>
<dbReference type="Proteomes" id="UP000467840">
    <property type="component" value="Chromosome 1"/>
</dbReference>
<keyword evidence="2" id="KW-1185">Reference proteome</keyword>
<organism evidence="1 2">
    <name type="scientific">Hevea brasiliensis</name>
    <name type="common">Para rubber tree</name>
    <name type="synonym">Siphonia brasiliensis</name>
    <dbReference type="NCBI Taxonomy" id="3981"/>
    <lineage>
        <taxon>Eukaryota</taxon>
        <taxon>Viridiplantae</taxon>
        <taxon>Streptophyta</taxon>
        <taxon>Embryophyta</taxon>
        <taxon>Tracheophyta</taxon>
        <taxon>Spermatophyta</taxon>
        <taxon>Magnoliopsida</taxon>
        <taxon>eudicotyledons</taxon>
        <taxon>Gunneridae</taxon>
        <taxon>Pentapetalae</taxon>
        <taxon>rosids</taxon>
        <taxon>fabids</taxon>
        <taxon>Malpighiales</taxon>
        <taxon>Euphorbiaceae</taxon>
        <taxon>Crotonoideae</taxon>
        <taxon>Micrandreae</taxon>
        <taxon>Hevea</taxon>
    </lineage>
</organism>